<gene>
    <name evidence="2" type="ORF">ACFOUP_18015</name>
</gene>
<evidence type="ECO:0000256" key="1">
    <source>
        <dbReference type="SAM" id="Phobius"/>
    </source>
</evidence>
<organism evidence="2 3">
    <name type="scientific">Belliella kenyensis</name>
    <dbReference type="NCBI Taxonomy" id="1472724"/>
    <lineage>
        <taxon>Bacteria</taxon>
        <taxon>Pseudomonadati</taxon>
        <taxon>Bacteroidota</taxon>
        <taxon>Cytophagia</taxon>
        <taxon>Cytophagales</taxon>
        <taxon>Cyclobacteriaceae</taxon>
        <taxon>Belliella</taxon>
    </lineage>
</organism>
<feature type="transmembrane region" description="Helical" evidence="1">
    <location>
        <begin position="69"/>
        <end position="90"/>
    </location>
</feature>
<accession>A0ABV8EPQ1</accession>
<dbReference type="RefSeq" id="WP_241295814.1">
    <property type="nucleotide sequence ID" value="NZ_JAKZGR010000010.1"/>
</dbReference>
<evidence type="ECO:0000313" key="2">
    <source>
        <dbReference type="EMBL" id="MFC3978286.1"/>
    </source>
</evidence>
<sequence>MINRISYLIEKYWDGNTSLEEEAELKALLKNSKGHEAEKEFFLGIDQIKSISPQNIQNPGIKKLNMKLYWTQIAASLILLLVAGISIFSYKQKEAERHAFAQVMEAFSLIQHNMNKGTENLQSLQEFRHLNTTNQIFEIETN</sequence>
<protein>
    <recommendedName>
        <fullName evidence="4">Anti-sigma factor</fullName>
    </recommendedName>
</protein>
<dbReference type="Proteomes" id="UP001595766">
    <property type="component" value="Unassembled WGS sequence"/>
</dbReference>
<proteinExistence type="predicted"/>
<evidence type="ECO:0000313" key="3">
    <source>
        <dbReference type="Proteomes" id="UP001595766"/>
    </source>
</evidence>
<name>A0ABV8EPQ1_9BACT</name>
<keyword evidence="1" id="KW-1133">Transmembrane helix</keyword>
<dbReference type="EMBL" id="JBHSAV010000093">
    <property type="protein sequence ID" value="MFC3978286.1"/>
    <property type="molecule type" value="Genomic_DNA"/>
</dbReference>
<keyword evidence="1" id="KW-0472">Membrane</keyword>
<keyword evidence="3" id="KW-1185">Reference proteome</keyword>
<comment type="caution">
    <text evidence="2">The sequence shown here is derived from an EMBL/GenBank/DDBJ whole genome shotgun (WGS) entry which is preliminary data.</text>
</comment>
<keyword evidence="1" id="KW-0812">Transmembrane</keyword>
<reference evidence="3" key="1">
    <citation type="journal article" date="2019" name="Int. J. Syst. Evol. Microbiol.">
        <title>The Global Catalogue of Microorganisms (GCM) 10K type strain sequencing project: providing services to taxonomists for standard genome sequencing and annotation.</title>
        <authorList>
            <consortium name="The Broad Institute Genomics Platform"/>
            <consortium name="The Broad Institute Genome Sequencing Center for Infectious Disease"/>
            <person name="Wu L."/>
            <person name="Ma J."/>
        </authorList>
    </citation>
    <scope>NUCLEOTIDE SEQUENCE [LARGE SCALE GENOMIC DNA]</scope>
    <source>
        <strain evidence="3">CECT 8551</strain>
    </source>
</reference>
<evidence type="ECO:0008006" key="4">
    <source>
        <dbReference type="Google" id="ProtNLM"/>
    </source>
</evidence>